<dbReference type="UniPathway" id="UPA00084">
    <property type="reaction ID" value="UER00504"/>
</dbReference>
<feature type="transmembrane region" description="Helical" evidence="2">
    <location>
        <begin position="128"/>
        <end position="150"/>
    </location>
</feature>
<dbReference type="PANTHER" id="PTHR36305:SF1">
    <property type="entry name" value="PHOSPHATIDYLGLYCEROPHOSPHATASE A"/>
    <property type="match status" value="1"/>
</dbReference>
<dbReference type="GO" id="GO:0046872">
    <property type="term" value="F:metal ion binding"/>
    <property type="evidence" value="ECO:0007669"/>
    <property type="project" value="UniProtKB-KW"/>
</dbReference>
<dbReference type="GO" id="GO:0009395">
    <property type="term" value="P:phospholipid catabolic process"/>
    <property type="evidence" value="ECO:0007669"/>
    <property type="project" value="UniProtKB-KW"/>
</dbReference>
<keyword evidence="1" id="KW-0595">Phospholipid degradation</keyword>
<sequence>MNLKNPYHFLACGFGAGLIKPASGTWGSLVGVLLAILLWKLTASTWFFVLLTALSFLFGCYICQKVSDDINSYDDGRIVWDEIVAIFLIFSFLPEHSGLFYLLTFIFFRLFDIAKPFPIRRADLSLKGGFGIMFDDILAGIYTLFSLYLITWLI</sequence>
<keyword evidence="1 2" id="KW-0812">Transmembrane</keyword>
<reference evidence="4 5" key="1">
    <citation type="submission" date="2019-03" db="EMBL/GenBank/DDBJ databases">
        <title>Genomic Encyclopedia of Type Strains, Phase IV (KMG-IV): sequencing the most valuable type-strain genomes for metagenomic binning, comparative biology and taxonomic classification.</title>
        <authorList>
            <person name="Goeker M."/>
        </authorList>
    </citation>
    <scope>NUCLEOTIDE SEQUENCE [LARGE SCALE GENOMIC DNA]</scope>
    <source>
        <strain evidence="4 5">DSM 16380</strain>
    </source>
</reference>
<evidence type="ECO:0000259" key="3">
    <source>
        <dbReference type="Pfam" id="PF04608"/>
    </source>
</evidence>
<keyword evidence="1" id="KW-0997">Cell inner membrane</keyword>
<keyword evidence="2" id="KW-1133">Transmembrane helix</keyword>
<gene>
    <name evidence="4" type="ORF">EV693_102287</name>
</gene>
<name>A0A4R2NBX5_9PAST</name>
<dbReference type="PANTHER" id="PTHR36305">
    <property type="entry name" value="PHOSPHATIDYLGLYCEROPHOSPHATASE A"/>
    <property type="match status" value="1"/>
</dbReference>
<keyword evidence="1 2" id="KW-0472">Membrane</keyword>
<keyword evidence="1" id="KW-0378">Hydrolase</keyword>
<dbReference type="OrthoDB" id="9804091at2"/>
<comment type="subcellular location">
    <subcellularLocation>
        <location evidence="1">Cell inner membrane</location>
        <topology evidence="1">Multi-pass membrane protein</topology>
    </subcellularLocation>
</comment>
<comment type="pathway">
    <text evidence="1">Phospholipid metabolism; phosphatidylglycerol biosynthesis; phosphatidylglycerol from CDP-diacylglycerol: step 2/2.</text>
</comment>
<dbReference type="GO" id="GO:0008962">
    <property type="term" value="F:phosphatidylglycerophosphatase activity"/>
    <property type="evidence" value="ECO:0007669"/>
    <property type="project" value="UniProtKB-EC"/>
</dbReference>
<dbReference type="Pfam" id="PF04608">
    <property type="entry name" value="PgpA"/>
    <property type="match status" value="1"/>
</dbReference>
<feature type="transmembrane region" description="Helical" evidence="2">
    <location>
        <begin position="83"/>
        <end position="108"/>
    </location>
</feature>
<dbReference type="GO" id="GO:0005886">
    <property type="term" value="C:plasma membrane"/>
    <property type="evidence" value="ECO:0007669"/>
    <property type="project" value="UniProtKB-SubCell"/>
</dbReference>
<keyword evidence="1" id="KW-0442">Lipid degradation</keyword>
<dbReference type="RefSeq" id="WP_132500846.1">
    <property type="nucleotide sequence ID" value="NZ_LVXA01000001.1"/>
</dbReference>
<comment type="catalytic activity">
    <reaction evidence="1">
        <text>a 1,2-diacyl-sn-glycero-3-phospho-(1'-sn-glycero-3'-phosphate) + H2O = a 1,2-diacyl-sn-glycero-3-phospho-(1'-sn-glycerol) + phosphate</text>
        <dbReference type="Rhea" id="RHEA:33751"/>
        <dbReference type="ChEBI" id="CHEBI:15377"/>
        <dbReference type="ChEBI" id="CHEBI:43474"/>
        <dbReference type="ChEBI" id="CHEBI:60110"/>
        <dbReference type="ChEBI" id="CHEBI:64716"/>
        <dbReference type="EC" id="3.1.3.27"/>
    </reaction>
</comment>
<dbReference type="InterPro" id="IPR026037">
    <property type="entry name" value="PgpA"/>
</dbReference>
<feature type="domain" description="YutG/PgpA" evidence="3">
    <location>
        <begin position="10"/>
        <end position="150"/>
    </location>
</feature>
<dbReference type="InterPro" id="IPR036681">
    <property type="entry name" value="PgpA-like_sf"/>
</dbReference>
<dbReference type="InterPro" id="IPR007686">
    <property type="entry name" value="YutG/PgpA"/>
</dbReference>
<feature type="transmembrane region" description="Helical" evidence="2">
    <location>
        <begin position="7"/>
        <end position="39"/>
    </location>
</feature>
<comment type="cofactor">
    <cofactor evidence="1">
        <name>Mg(2+)</name>
        <dbReference type="ChEBI" id="CHEBI:18420"/>
    </cofactor>
</comment>
<evidence type="ECO:0000256" key="2">
    <source>
        <dbReference type="SAM" id="Phobius"/>
    </source>
</evidence>
<dbReference type="CDD" id="cd06971">
    <property type="entry name" value="PgpA"/>
    <property type="match status" value="1"/>
</dbReference>
<keyword evidence="1" id="KW-0479">Metal-binding</keyword>
<keyword evidence="5" id="KW-1185">Reference proteome</keyword>
<proteinExistence type="predicted"/>
<dbReference type="AlphaFoldDB" id="A0A4R2NBX5"/>
<keyword evidence="1" id="KW-0443">Lipid metabolism</keyword>
<protein>
    <recommendedName>
        <fullName evidence="1">Phosphatidylglycerophosphatase A</fullName>
        <ecNumber evidence="1">3.1.3.27</ecNumber>
    </recommendedName>
    <alternativeName>
        <fullName evidence="1">Phosphatidylglycerolphosphate phosphatase A</fullName>
    </alternativeName>
</protein>
<evidence type="ECO:0000256" key="1">
    <source>
        <dbReference type="PIRNR" id="PIRNR006162"/>
    </source>
</evidence>
<comment type="function">
    <text evidence="1">Lipid phosphatase which dephosphorylates phosphatidylglycerophosphate (PGP) to phosphatidylglycerol (PG).</text>
</comment>
<organism evidence="4 5">
    <name type="scientific">Nicoletella semolina</name>
    <dbReference type="NCBI Taxonomy" id="271160"/>
    <lineage>
        <taxon>Bacteria</taxon>
        <taxon>Pseudomonadati</taxon>
        <taxon>Pseudomonadota</taxon>
        <taxon>Gammaproteobacteria</taxon>
        <taxon>Pasteurellales</taxon>
        <taxon>Pasteurellaceae</taxon>
        <taxon>Nicoletella</taxon>
    </lineage>
</organism>
<dbReference type="EMBL" id="SLXJ01000002">
    <property type="protein sequence ID" value="TCP18607.1"/>
    <property type="molecule type" value="Genomic_DNA"/>
</dbReference>
<dbReference type="SUPFAM" id="SSF101307">
    <property type="entry name" value="YutG-like"/>
    <property type="match status" value="1"/>
</dbReference>
<keyword evidence="1" id="KW-0460">Magnesium</keyword>
<dbReference type="PIRSF" id="PIRSF006162">
    <property type="entry name" value="PgpA"/>
    <property type="match status" value="1"/>
</dbReference>
<dbReference type="GO" id="GO:0006655">
    <property type="term" value="P:phosphatidylglycerol biosynthetic process"/>
    <property type="evidence" value="ECO:0007669"/>
    <property type="project" value="UniProtKB-UniPathway"/>
</dbReference>
<evidence type="ECO:0000313" key="4">
    <source>
        <dbReference type="EMBL" id="TCP18607.1"/>
    </source>
</evidence>
<dbReference type="EC" id="3.1.3.27" evidence="1"/>
<dbReference type="Proteomes" id="UP000295537">
    <property type="component" value="Unassembled WGS sequence"/>
</dbReference>
<keyword evidence="1" id="KW-1003">Cell membrane</keyword>
<evidence type="ECO:0000313" key="5">
    <source>
        <dbReference type="Proteomes" id="UP000295537"/>
    </source>
</evidence>
<feature type="transmembrane region" description="Helical" evidence="2">
    <location>
        <begin position="45"/>
        <end position="63"/>
    </location>
</feature>
<accession>A0A4R2NBX5</accession>
<keyword evidence="1" id="KW-1208">Phospholipid metabolism</keyword>
<comment type="caution">
    <text evidence="4">The sequence shown here is derived from an EMBL/GenBank/DDBJ whole genome shotgun (WGS) entry which is preliminary data.</text>
</comment>